<keyword evidence="3 6" id="KW-0067">ATP-binding</keyword>
<dbReference type="SUPFAM" id="SSF75553">
    <property type="entry name" value="Smc hinge domain"/>
    <property type="match status" value="1"/>
</dbReference>
<dbReference type="Gene3D" id="1.20.1060.20">
    <property type="match status" value="1"/>
</dbReference>
<comment type="domain">
    <text evidence="6">Contains large globular domains required for ATP hydrolysis at each terminus and a third globular domain forming a flexible hinge near the middle of the molecule. These domains are separated by coiled-coil structures.</text>
</comment>
<dbReference type="Pfam" id="PF02463">
    <property type="entry name" value="SMC_N"/>
    <property type="match status" value="2"/>
</dbReference>
<evidence type="ECO:0000256" key="6">
    <source>
        <dbReference type="HAMAP-Rule" id="MF_01894"/>
    </source>
</evidence>
<evidence type="ECO:0000256" key="4">
    <source>
        <dbReference type="ARBA" id="ARBA00023054"/>
    </source>
</evidence>
<dbReference type="SUPFAM" id="SSF52540">
    <property type="entry name" value="P-loop containing nucleoside triphosphate hydrolases"/>
    <property type="match status" value="1"/>
</dbReference>
<keyword evidence="4 6" id="KW-0175">Coiled coil</keyword>
<reference evidence="9" key="1">
    <citation type="journal article" date="2019" name="Int. J. Syst. Evol. Microbiol.">
        <title>The Global Catalogue of Microorganisms (GCM) 10K type strain sequencing project: providing services to taxonomists for standard genome sequencing and annotation.</title>
        <authorList>
            <consortium name="The Broad Institute Genomics Platform"/>
            <consortium name="The Broad Institute Genome Sequencing Center for Infectious Disease"/>
            <person name="Wu L."/>
            <person name="Ma J."/>
        </authorList>
    </citation>
    <scope>NUCLEOTIDE SEQUENCE [LARGE SCALE GENOMIC DNA]</scope>
    <source>
        <strain evidence="9">JCM 17250</strain>
    </source>
</reference>
<evidence type="ECO:0000259" key="7">
    <source>
        <dbReference type="SMART" id="SM00968"/>
    </source>
</evidence>
<evidence type="ECO:0000313" key="8">
    <source>
        <dbReference type="EMBL" id="GAA4063384.1"/>
    </source>
</evidence>
<dbReference type="SMART" id="SM00968">
    <property type="entry name" value="SMC_hinge"/>
    <property type="match status" value="1"/>
</dbReference>
<feature type="binding site" evidence="6">
    <location>
        <begin position="32"/>
        <end position="39"/>
    </location>
    <ligand>
        <name>ATP</name>
        <dbReference type="ChEBI" id="CHEBI:30616"/>
    </ligand>
</feature>
<dbReference type="Gene3D" id="3.40.50.300">
    <property type="entry name" value="P-loop containing nucleotide triphosphate hydrolases"/>
    <property type="match status" value="2"/>
</dbReference>
<dbReference type="InterPro" id="IPR010935">
    <property type="entry name" value="SMC_hinge"/>
</dbReference>
<dbReference type="PANTHER" id="PTHR43977">
    <property type="entry name" value="STRUCTURAL MAINTENANCE OF CHROMOSOMES PROTEIN 3"/>
    <property type="match status" value="1"/>
</dbReference>
<dbReference type="EMBL" id="BAABDL010000041">
    <property type="protein sequence ID" value="GAA4063384.1"/>
    <property type="molecule type" value="Genomic_DNA"/>
</dbReference>
<name>A0ABP7VAY7_9BACI</name>
<accession>A0ABP7VAY7</accession>
<comment type="subunit">
    <text evidence="6">Homodimer.</text>
</comment>
<keyword evidence="5 6" id="KW-0238">DNA-binding</keyword>
<organism evidence="8 9">
    <name type="scientific">Amphibacillus indicireducens</name>
    <dbReference type="NCBI Taxonomy" id="1076330"/>
    <lineage>
        <taxon>Bacteria</taxon>
        <taxon>Bacillati</taxon>
        <taxon>Bacillota</taxon>
        <taxon>Bacilli</taxon>
        <taxon>Bacillales</taxon>
        <taxon>Bacillaceae</taxon>
        <taxon>Amphibacillus</taxon>
    </lineage>
</organism>
<comment type="subcellular location">
    <subcellularLocation>
        <location evidence="6">Cytoplasm</location>
    </subcellularLocation>
</comment>
<feature type="coiled-coil region" evidence="6">
    <location>
        <begin position="167"/>
        <end position="225"/>
    </location>
</feature>
<dbReference type="InterPro" id="IPR003395">
    <property type="entry name" value="RecF/RecN/SMC_N"/>
</dbReference>
<keyword evidence="2 6" id="KW-0547">Nucleotide-binding</keyword>
<dbReference type="InterPro" id="IPR036277">
    <property type="entry name" value="SMC_hinge_sf"/>
</dbReference>
<dbReference type="CDD" id="cd03278">
    <property type="entry name" value="ABC_SMC_barmotin"/>
    <property type="match status" value="2"/>
</dbReference>
<evidence type="ECO:0000256" key="2">
    <source>
        <dbReference type="ARBA" id="ARBA00022741"/>
    </source>
</evidence>
<dbReference type="HAMAP" id="MF_01894">
    <property type="entry name" value="Smc_prok"/>
    <property type="match status" value="1"/>
</dbReference>
<keyword evidence="9" id="KW-1185">Reference proteome</keyword>
<sequence>MFLKRLESVGFKSFAEPITVDFVPGVTAVVGPNGSGKSNITDAIRWVLGEQSAKSLRGTKMEDIIFQGSDTRKPLNFAEVTLILDNQDGTLPIDYQEVSVTRRVSRSGESDFFLNKQSCRLKDIVDLFMDSGLGREAFSIIGQGKIEEILSSKAEERRTIFEEAAGVLKYKNRKKKAEYKLAETQENLNRVEDIIHEIDGQLEPLKEQSSRAKEYLAQKDQLKGAEITLLRTEIELLHNDWQEFLTKIKQLKETENDYSVEIQIEAAEVEKVQTEIEQIDQVVESLQQKLLSLTESFEKLTGEKNVILERAKYTTENKDKLIRQLHLIKEQIEATNQQLTVEQAQLTLITNNRQQTTAKLKKLEQRLMHNEDELEQEIDSLKADYIESLNHQATTRHSIKTIEQQLTQITAQKERNQSQQTTEHDDYQQLLAVKEKLTDENNSLKQKLTTIQDQLKETESNQQQATMTLQDMRDKLEQGQRQIDRLQSRKEMLEEMKQDFQGFYAGVKTVLKAREEGELDQIHGAVIELLDIPERYLIALETALATQAQHIVVGDEQAGRNAIEYLKRKNNGRATFLPLDVIKPKNIPGHYLNNVSAHPGFVTVANQAPKTASAYQLVVDYLLGHTIIAENLKAANEIARLTDRRFRIVTLDGDIVNPGGSMTGGARKSTNQNFFTRDKELEKLTKKVAEFTERASQFELEIVQQSKDVDQLKQNLIDLNEQREQVQQQLHQNLGEQQANQIQRSHLEKQLKIAEQDREQRTSELNRLQSEKQTNEIQLNELQSQIEAIQAKITELTQEQANFEENKALLQAELQTLQVKSAEEKKELLYQTEKVEQQQNKLTELATSMTEVNQELTVIKEAEASLEFITELDQKIERNENDKQEVTRDIQVNRQARLTLTQQVSEREAKHRTLQAKKQALTDQRQQLEVKSNRLDVELENRLLQLQEDYQISFEKAQQDYEKSDDLKSLKRKVKLIKRTIDELGTVNIGAIDEYERISERYQFLTTQQADLEDAKETLYTVIYEMDQEMEERFEASFTKIKAEFTEVFSQLFGGGHAELSLTDPDQLLTTGVEIKAQPPGKKAQQLALLSGGERALTAIALLFAILRVRPVPFCVLDEVEAALDEANVERFSRYLKTYSQDTQFIVITHRKGTMEGADVLYGVTMQESGVSRFVSVKLEETEQLLEAKL</sequence>
<dbReference type="InterPro" id="IPR011890">
    <property type="entry name" value="SMC_prok"/>
</dbReference>
<comment type="similarity">
    <text evidence="6">Belongs to the SMC family.</text>
</comment>
<feature type="coiled-coil region" evidence="6">
    <location>
        <begin position="681"/>
        <end position="938"/>
    </location>
</feature>
<comment type="function">
    <text evidence="6">Required for chromosome condensation and partitioning.</text>
</comment>
<dbReference type="Proteomes" id="UP001501734">
    <property type="component" value="Unassembled WGS sequence"/>
</dbReference>
<protein>
    <recommendedName>
        <fullName evidence="6">Chromosome partition protein Smc</fullName>
    </recommendedName>
</protein>
<comment type="caution">
    <text evidence="8">The sequence shown here is derived from an EMBL/GenBank/DDBJ whole genome shotgun (WGS) entry which is preliminary data.</text>
</comment>
<dbReference type="PIRSF" id="PIRSF005719">
    <property type="entry name" value="SMC"/>
    <property type="match status" value="1"/>
</dbReference>
<evidence type="ECO:0000313" key="9">
    <source>
        <dbReference type="Proteomes" id="UP001501734"/>
    </source>
</evidence>
<feature type="domain" description="SMC hinge" evidence="7">
    <location>
        <begin position="520"/>
        <end position="639"/>
    </location>
</feature>
<feature type="coiled-coil region" evidence="6">
    <location>
        <begin position="269"/>
        <end position="496"/>
    </location>
</feature>
<dbReference type="InterPro" id="IPR027417">
    <property type="entry name" value="P-loop_NTPase"/>
</dbReference>
<evidence type="ECO:0000256" key="1">
    <source>
        <dbReference type="ARBA" id="ARBA00022490"/>
    </source>
</evidence>
<dbReference type="NCBIfam" id="TIGR02168">
    <property type="entry name" value="SMC_prok_B"/>
    <property type="match status" value="1"/>
</dbReference>
<proteinExistence type="inferred from homology"/>
<evidence type="ECO:0000256" key="3">
    <source>
        <dbReference type="ARBA" id="ARBA00022840"/>
    </source>
</evidence>
<dbReference type="RefSeq" id="WP_344910510.1">
    <property type="nucleotide sequence ID" value="NZ_BAABDL010000041.1"/>
</dbReference>
<dbReference type="InterPro" id="IPR024704">
    <property type="entry name" value="SMC"/>
</dbReference>
<dbReference type="Pfam" id="PF06470">
    <property type="entry name" value="SMC_hinge"/>
    <property type="match status" value="1"/>
</dbReference>
<evidence type="ECO:0000256" key="5">
    <source>
        <dbReference type="ARBA" id="ARBA00023125"/>
    </source>
</evidence>
<gene>
    <name evidence="6 8" type="primary">smc</name>
    <name evidence="8" type="ORF">GCM10022410_07700</name>
</gene>
<dbReference type="Gene3D" id="3.30.70.1620">
    <property type="match status" value="1"/>
</dbReference>
<keyword evidence="1 6" id="KW-0963">Cytoplasm</keyword>